<keyword evidence="6" id="KW-1185">Reference proteome</keyword>
<dbReference type="PANTHER" id="PTHR43132">
    <property type="entry name" value="ARSENICAL RESISTANCE OPERON REPRESSOR ARSR-RELATED"/>
    <property type="match status" value="1"/>
</dbReference>
<evidence type="ECO:0000259" key="4">
    <source>
        <dbReference type="PROSITE" id="PS50987"/>
    </source>
</evidence>
<evidence type="ECO:0000256" key="3">
    <source>
        <dbReference type="ARBA" id="ARBA00023163"/>
    </source>
</evidence>
<dbReference type="InterPro" id="IPR036390">
    <property type="entry name" value="WH_DNA-bd_sf"/>
</dbReference>
<reference evidence="5 6" key="1">
    <citation type="journal article" date="2015" name="Stand. Genomic Sci.">
        <title>Genomic Encyclopedia of Bacterial and Archaeal Type Strains, Phase III: the genomes of soil and plant-associated and newly described type strains.</title>
        <authorList>
            <person name="Whitman W.B."/>
            <person name="Woyke T."/>
            <person name="Klenk H.P."/>
            <person name="Zhou Y."/>
            <person name="Lilburn T.G."/>
            <person name="Beck B.J."/>
            <person name="De Vos P."/>
            <person name="Vandamme P."/>
            <person name="Eisen J.A."/>
            <person name="Garrity G."/>
            <person name="Hugenholtz P."/>
            <person name="Kyrpides N.C."/>
        </authorList>
    </citation>
    <scope>NUCLEOTIDE SEQUENCE [LARGE SCALE GENOMIC DNA]</scope>
    <source>
        <strain evidence="5 6">S2T63</strain>
    </source>
</reference>
<dbReference type="GO" id="GO:0003677">
    <property type="term" value="F:DNA binding"/>
    <property type="evidence" value="ECO:0007669"/>
    <property type="project" value="UniProtKB-KW"/>
</dbReference>
<dbReference type="InterPro" id="IPR036388">
    <property type="entry name" value="WH-like_DNA-bd_sf"/>
</dbReference>
<dbReference type="PROSITE" id="PS50987">
    <property type="entry name" value="HTH_ARSR_2"/>
    <property type="match status" value="1"/>
</dbReference>
<dbReference type="GO" id="GO:0003700">
    <property type="term" value="F:DNA-binding transcription factor activity"/>
    <property type="evidence" value="ECO:0007669"/>
    <property type="project" value="InterPro"/>
</dbReference>
<dbReference type="EMBL" id="RCDB01000002">
    <property type="protein sequence ID" value="RLK49042.1"/>
    <property type="molecule type" value="Genomic_DNA"/>
</dbReference>
<keyword evidence="1" id="KW-0805">Transcription regulation</keyword>
<accession>A0A498C051</accession>
<evidence type="ECO:0000313" key="5">
    <source>
        <dbReference type="EMBL" id="RLK49042.1"/>
    </source>
</evidence>
<dbReference type="InterPro" id="IPR011991">
    <property type="entry name" value="ArsR-like_HTH"/>
</dbReference>
<comment type="caution">
    <text evidence="5">The sequence shown here is derived from an EMBL/GenBank/DDBJ whole genome shotgun (WGS) entry which is preliminary data.</text>
</comment>
<organism evidence="5 6">
    <name type="scientific">Microbacterium telephonicum</name>
    <dbReference type="NCBI Taxonomy" id="1714841"/>
    <lineage>
        <taxon>Bacteria</taxon>
        <taxon>Bacillati</taxon>
        <taxon>Actinomycetota</taxon>
        <taxon>Actinomycetes</taxon>
        <taxon>Micrococcales</taxon>
        <taxon>Microbacteriaceae</taxon>
        <taxon>Microbacterium</taxon>
    </lineage>
</organism>
<dbReference type="Pfam" id="PF01022">
    <property type="entry name" value="HTH_5"/>
    <property type="match status" value="1"/>
</dbReference>
<dbReference type="RefSeq" id="WP_121058047.1">
    <property type="nucleotide sequence ID" value="NZ_RCDB01000002.1"/>
</dbReference>
<dbReference type="InterPro" id="IPR051011">
    <property type="entry name" value="Metal_resp_trans_reg"/>
</dbReference>
<dbReference type="PRINTS" id="PR00778">
    <property type="entry name" value="HTHARSR"/>
</dbReference>
<dbReference type="NCBIfam" id="NF033788">
    <property type="entry name" value="HTH_metalloreg"/>
    <property type="match status" value="1"/>
</dbReference>
<evidence type="ECO:0000313" key="6">
    <source>
        <dbReference type="Proteomes" id="UP000273158"/>
    </source>
</evidence>
<name>A0A498C051_9MICO</name>
<dbReference type="CDD" id="cd00090">
    <property type="entry name" value="HTH_ARSR"/>
    <property type="match status" value="1"/>
</dbReference>
<dbReference type="AlphaFoldDB" id="A0A498C051"/>
<dbReference type="PANTHER" id="PTHR43132:SF8">
    <property type="entry name" value="HTH-TYPE TRANSCRIPTIONAL REGULATOR KMTR"/>
    <property type="match status" value="1"/>
</dbReference>
<evidence type="ECO:0000256" key="1">
    <source>
        <dbReference type="ARBA" id="ARBA00023015"/>
    </source>
</evidence>
<protein>
    <submittedName>
        <fullName evidence="5">ArsR family transcriptional regulator</fullName>
    </submittedName>
</protein>
<keyword evidence="3" id="KW-0804">Transcription</keyword>
<dbReference type="Proteomes" id="UP000273158">
    <property type="component" value="Unassembled WGS sequence"/>
</dbReference>
<dbReference type="SUPFAM" id="SSF46785">
    <property type="entry name" value="Winged helix' DNA-binding domain"/>
    <property type="match status" value="1"/>
</dbReference>
<dbReference type="SMART" id="SM00418">
    <property type="entry name" value="HTH_ARSR"/>
    <property type="match status" value="1"/>
</dbReference>
<evidence type="ECO:0000256" key="2">
    <source>
        <dbReference type="ARBA" id="ARBA00023125"/>
    </source>
</evidence>
<keyword evidence="2" id="KW-0238">DNA-binding</keyword>
<sequence length="116" mass="12923">MHADTNEQSFGVDSEYIGVAVEVFRLLADQTRVRILLALRDGELSVNHIADVVQRPGPAISQHLAKLRWARMVTVRNDGNRAFYSLTDEHAIRVVREAILQAEHAVDAHPPHHGAS</sequence>
<dbReference type="OrthoDB" id="9810923at2"/>
<dbReference type="InterPro" id="IPR001845">
    <property type="entry name" value="HTH_ArsR_DNA-bd_dom"/>
</dbReference>
<dbReference type="Gene3D" id="1.10.10.10">
    <property type="entry name" value="Winged helix-like DNA-binding domain superfamily/Winged helix DNA-binding domain"/>
    <property type="match status" value="1"/>
</dbReference>
<proteinExistence type="predicted"/>
<gene>
    <name evidence="5" type="ORF">C7474_1173</name>
</gene>
<feature type="domain" description="HTH arsR-type" evidence="4">
    <location>
        <begin position="12"/>
        <end position="106"/>
    </location>
</feature>